<proteinExistence type="predicted"/>
<evidence type="ECO:0000313" key="2">
    <source>
        <dbReference type="Proteomes" id="UP000821845"/>
    </source>
</evidence>
<keyword evidence="2" id="KW-1185">Reference proteome</keyword>
<dbReference type="EMBL" id="CM023491">
    <property type="protein sequence ID" value="KAH6940947.1"/>
    <property type="molecule type" value="Genomic_DNA"/>
</dbReference>
<evidence type="ECO:0000313" key="1">
    <source>
        <dbReference type="EMBL" id="KAH6940947.1"/>
    </source>
</evidence>
<protein>
    <submittedName>
        <fullName evidence="1">Uncharacterized protein</fullName>
    </submittedName>
</protein>
<comment type="caution">
    <text evidence="1">The sequence shown here is derived from an EMBL/GenBank/DDBJ whole genome shotgun (WGS) entry which is preliminary data.</text>
</comment>
<sequence length="78" mass="9079">MTVRSRPQRRSKTTPMKPTTEQKCCAGERAKLEEATKHNYPPPGSIRLYEVTMRRFPTVPVLHKMYPTTYCDPNCDFC</sequence>
<reference evidence="1" key="1">
    <citation type="submission" date="2020-05" db="EMBL/GenBank/DDBJ databases">
        <title>Large-scale comparative analyses of tick genomes elucidate their genetic diversity and vector capacities.</title>
        <authorList>
            <person name="Jia N."/>
            <person name="Wang J."/>
            <person name="Shi W."/>
            <person name="Du L."/>
            <person name="Sun Y."/>
            <person name="Zhan W."/>
            <person name="Jiang J."/>
            <person name="Wang Q."/>
            <person name="Zhang B."/>
            <person name="Ji P."/>
            <person name="Sakyi L.B."/>
            <person name="Cui X."/>
            <person name="Yuan T."/>
            <person name="Jiang B."/>
            <person name="Yang W."/>
            <person name="Lam T.T.-Y."/>
            <person name="Chang Q."/>
            <person name="Ding S."/>
            <person name="Wang X."/>
            <person name="Zhu J."/>
            <person name="Ruan X."/>
            <person name="Zhao L."/>
            <person name="Wei J."/>
            <person name="Que T."/>
            <person name="Du C."/>
            <person name="Cheng J."/>
            <person name="Dai P."/>
            <person name="Han X."/>
            <person name="Huang E."/>
            <person name="Gao Y."/>
            <person name="Liu J."/>
            <person name="Shao H."/>
            <person name="Ye R."/>
            <person name="Li L."/>
            <person name="Wei W."/>
            <person name="Wang X."/>
            <person name="Wang C."/>
            <person name="Yang T."/>
            <person name="Huo Q."/>
            <person name="Li W."/>
            <person name="Guo W."/>
            <person name="Chen H."/>
            <person name="Zhou L."/>
            <person name="Ni X."/>
            <person name="Tian J."/>
            <person name="Zhou Y."/>
            <person name="Sheng Y."/>
            <person name="Liu T."/>
            <person name="Pan Y."/>
            <person name="Xia L."/>
            <person name="Li J."/>
            <person name="Zhao F."/>
            <person name="Cao W."/>
        </authorList>
    </citation>
    <scope>NUCLEOTIDE SEQUENCE</scope>
    <source>
        <strain evidence="1">Hyas-2018</strain>
    </source>
</reference>
<name>A0ACB7T3S6_HYAAI</name>
<organism evidence="1 2">
    <name type="scientific">Hyalomma asiaticum</name>
    <name type="common">Tick</name>
    <dbReference type="NCBI Taxonomy" id="266040"/>
    <lineage>
        <taxon>Eukaryota</taxon>
        <taxon>Metazoa</taxon>
        <taxon>Ecdysozoa</taxon>
        <taxon>Arthropoda</taxon>
        <taxon>Chelicerata</taxon>
        <taxon>Arachnida</taxon>
        <taxon>Acari</taxon>
        <taxon>Parasitiformes</taxon>
        <taxon>Ixodida</taxon>
        <taxon>Ixodoidea</taxon>
        <taxon>Ixodidae</taxon>
        <taxon>Hyalomminae</taxon>
        <taxon>Hyalomma</taxon>
    </lineage>
</organism>
<dbReference type="Proteomes" id="UP000821845">
    <property type="component" value="Chromosome 11"/>
</dbReference>
<gene>
    <name evidence="1" type="ORF">HPB50_010643</name>
</gene>
<accession>A0ACB7T3S6</accession>